<sequence length="85" mass="9397">MTVQEGVAAFERILSSPPMAQIIVSPEDFATLQARSRQVTAWQAQLTAQVTAKPAHPRPPWRRPTLPPQWRGKRNCPAISAIARG</sequence>
<evidence type="ECO:0000313" key="1">
    <source>
        <dbReference type="EMBL" id="XPM65033.1"/>
    </source>
</evidence>
<name>A0ACD5GVN3_9CYAN</name>
<dbReference type="Proteomes" id="UP000095472">
    <property type="component" value="Chromosome"/>
</dbReference>
<protein>
    <submittedName>
        <fullName evidence="1">Uncharacterized protein</fullName>
    </submittedName>
</protein>
<evidence type="ECO:0000313" key="2">
    <source>
        <dbReference type="Proteomes" id="UP000095472"/>
    </source>
</evidence>
<dbReference type="EMBL" id="CP182909">
    <property type="protein sequence ID" value="XPM65033.1"/>
    <property type="molecule type" value="Genomic_DNA"/>
</dbReference>
<reference evidence="1 2" key="1">
    <citation type="journal article" date="2016" name="Genome Announc.">
        <title>Draft Genome Sequence of the Thermotolerant Cyanobacterium Desertifilum sp. IPPAS B-1220.</title>
        <authorList>
            <person name="Mironov K.S."/>
            <person name="Sinetova M.A."/>
            <person name="Bolatkhan K."/>
            <person name="Zayadan B.K."/>
            <person name="Ustinova V.V."/>
            <person name="Kupriyanova E.V."/>
            <person name="Skrypnik A.N."/>
            <person name="Gogoleva N.E."/>
            <person name="Gogolev Y.V."/>
            <person name="Los D.A."/>
        </authorList>
    </citation>
    <scope>NUCLEOTIDE SEQUENCE [LARGE SCALE GENOMIC DNA]</scope>
    <source>
        <strain evidence="1 2">IPPAS B-1220</strain>
    </source>
</reference>
<organism evidence="1 2">
    <name type="scientific">Desertifilum tharense IPPAS B-1220</name>
    <dbReference type="NCBI Taxonomy" id="1781255"/>
    <lineage>
        <taxon>Bacteria</taxon>
        <taxon>Bacillati</taxon>
        <taxon>Cyanobacteriota</taxon>
        <taxon>Cyanophyceae</taxon>
        <taxon>Desertifilales</taxon>
        <taxon>Desertifilaceae</taxon>
        <taxon>Desertifilum</taxon>
    </lineage>
</organism>
<keyword evidence="2" id="KW-1185">Reference proteome</keyword>
<proteinExistence type="predicted"/>
<gene>
    <name evidence="1" type="ORF">BH720_004010</name>
</gene>
<accession>A0ACD5GVN3</accession>